<evidence type="ECO:0000313" key="2">
    <source>
        <dbReference type="Proteomes" id="UP000244754"/>
    </source>
</evidence>
<name>A0A2S0WDV8_9CORY</name>
<protein>
    <submittedName>
        <fullName evidence="1">Uncharacterized protein</fullName>
    </submittedName>
</protein>
<proteinExistence type="predicted"/>
<accession>A0A2S0WDV8</accession>
<organism evidence="1 2">
    <name type="scientific">Corynebacterium liangguodongii</name>
    <dbReference type="NCBI Taxonomy" id="2079535"/>
    <lineage>
        <taxon>Bacteria</taxon>
        <taxon>Bacillati</taxon>
        <taxon>Actinomycetota</taxon>
        <taxon>Actinomycetes</taxon>
        <taxon>Mycobacteriales</taxon>
        <taxon>Corynebacteriaceae</taxon>
        <taxon>Corynebacterium</taxon>
    </lineage>
</organism>
<dbReference type="KEGG" id="clia:C3E79_04990"/>
<reference evidence="2" key="1">
    <citation type="submission" date="2018-01" db="EMBL/GenBank/DDBJ databases">
        <authorList>
            <person name="Li J."/>
        </authorList>
    </citation>
    <scope>NUCLEOTIDE SEQUENCE [LARGE SCALE GENOMIC DNA]</scope>
    <source>
        <strain evidence="2">2184</strain>
    </source>
</reference>
<dbReference type="Proteomes" id="UP000244754">
    <property type="component" value="Chromosome"/>
</dbReference>
<sequence>MEKAFVFIESIPDEVLKDDEVYQQWLQENIPAEWTTSLRVNWLECGTAVGAALIGSLPPAKILKLKETFKAAGGAVKFFQKFKSAFDDARKSGLSYADAVGVAARVSGGQAWPEVQQALLDFFAVGAVAAACGIGG</sequence>
<gene>
    <name evidence="1" type="ORF">C3E79_04990</name>
</gene>
<dbReference type="EMBL" id="CP026948">
    <property type="protein sequence ID" value="AWB83914.1"/>
    <property type="molecule type" value="Genomic_DNA"/>
</dbReference>
<evidence type="ECO:0000313" key="1">
    <source>
        <dbReference type="EMBL" id="AWB83914.1"/>
    </source>
</evidence>
<dbReference type="AlphaFoldDB" id="A0A2S0WDV8"/>
<keyword evidence="2" id="KW-1185">Reference proteome</keyword>